<organism evidence="2">
    <name type="scientific">Arundo donax</name>
    <name type="common">Giant reed</name>
    <name type="synonym">Donax arundinaceus</name>
    <dbReference type="NCBI Taxonomy" id="35708"/>
    <lineage>
        <taxon>Eukaryota</taxon>
        <taxon>Viridiplantae</taxon>
        <taxon>Streptophyta</taxon>
        <taxon>Embryophyta</taxon>
        <taxon>Tracheophyta</taxon>
        <taxon>Spermatophyta</taxon>
        <taxon>Magnoliopsida</taxon>
        <taxon>Liliopsida</taxon>
        <taxon>Poales</taxon>
        <taxon>Poaceae</taxon>
        <taxon>PACMAD clade</taxon>
        <taxon>Arundinoideae</taxon>
        <taxon>Arundineae</taxon>
        <taxon>Arundo</taxon>
    </lineage>
</organism>
<dbReference type="AlphaFoldDB" id="A0A0A9GDD6"/>
<feature type="region of interest" description="Disordered" evidence="1">
    <location>
        <begin position="70"/>
        <end position="98"/>
    </location>
</feature>
<feature type="compositionally biased region" description="Polar residues" evidence="1">
    <location>
        <begin position="83"/>
        <end position="94"/>
    </location>
</feature>
<sequence length="213" mass="23589">MHAPPSPDPSARVPDRPHAENLHYLIKPPEQDDNDASSCAAAASGQINHHWRWDKVQMAKHDHALDCISSSRSTRSSGMVSPGCSSPSPSNQPAGDSHVRVTLASGDQTTGPELGRNRKVRGAADTMEKLPWCSGAWRPIQASFYNHITDVDNVRLRKRGSNKEENSYKAGERERERLAGCFLKQGERSTRTYNTFLHQSNQSFMNTTKPKVG</sequence>
<proteinExistence type="predicted"/>
<evidence type="ECO:0000313" key="2">
    <source>
        <dbReference type="EMBL" id="JAE23080.1"/>
    </source>
</evidence>
<name>A0A0A9GDD6_ARUDO</name>
<accession>A0A0A9GDD6</accession>
<evidence type="ECO:0000256" key="1">
    <source>
        <dbReference type="SAM" id="MobiDB-lite"/>
    </source>
</evidence>
<dbReference type="EMBL" id="GBRH01174816">
    <property type="protein sequence ID" value="JAE23080.1"/>
    <property type="molecule type" value="Transcribed_RNA"/>
</dbReference>
<protein>
    <submittedName>
        <fullName evidence="2">Uncharacterized protein</fullName>
    </submittedName>
</protein>
<reference evidence="2" key="2">
    <citation type="journal article" date="2015" name="Data Brief">
        <title>Shoot transcriptome of the giant reed, Arundo donax.</title>
        <authorList>
            <person name="Barrero R.A."/>
            <person name="Guerrero F.D."/>
            <person name="Moolhuijzen P."/>
            <person name="Goolsby J.A."/>
            <person name="Tidwell J."/>
            <person name="Bellgard S.E."/>
            <person name="Bellgard M.I."/>
        </authorList>
    </citation>
    <scope>NUCLEOTIDE SEQUENCE</scope>
    <source>
        <tissue evidence="2">Shoot tissue taken approximately 20 cm above the soil surface</tissue>
    </source>
</reference>
<reference evidence="2" key="1">
    <citation type="submission" date="2014-09" db="EMBL/GenBank/DDBJ databases">
        <authorList>
            <person name="Magalhaes I.L.F."/>
            <person name="Oliveira U."/>
            <person name="Santos F.R."/>
            <person name="Vidigal T.H.D.A."/>
            <person name="Brescovit A.D."/>
            <person name="Santos A.J."/>
        </authorList>
    </citation>
    <scope>NUCLEOTIDE SEQUENCE</scope>
    <source>
        <tissue evidence="2">Shoot tissue taken approximately 20 cm above the soil surface</tissue>
    </source>
</reference>